<keyword evidence="3" id="KW-1185">Reference proteome</keyword>
<feature type="compositionally biased region" description="Low complexity" evidence="1">
    <location>
        <begin position="341"/>
        <end position="358"/>
    </location>
</feature>
<gene>
    <name evidence="2" type="ORF">SPIL2461_LOCUS7511</name>
</gene>
<reference evidence="2" key="1">
    <citation type="submission" date="2021-02" db="EMBL/GenBank/DDBJ databases">
        <authorList>
            <person name="Dougan E. K."/>
            <person name="Rhodes N."/>
            <person name="Thang M."/>
            <person name="Chan C."/>
        </authorList>
    </citation>
    <scope>NUCLEOTIDE SEQUENCE</scope>
</reference>
<feature type="compositionally biased region" description="Basic and acidic residues" evidence="1">
    <location>
        <begin position="210"/>
        <end position="222"/>
    </location>
</feature>
<accession>A0A812NXA3</accession>
<feature type="region of interest" description="Disordered" evidence="1">
    <location>
        <begin position="38"/>
        <end position="60"/>
    </location>
</feature>
<dbReference type="AlphaFoldDB" id="A0A812NXA3"/>
<feature type="compositionally biased region" description="Low complexity" evidence="1">
    <location>
        <begin position="721"/>
        <end position="747"/>
    </location>
</feature>
<feature type="region of interest" description="Disordered" evidence="1">
    <location>
        <begin position="443"/>
        <end position="463"/>
    </location>
</feature>
<feature type="region of interest" description="Disordered" evidence="1">
    <location>
        <begin position="721"/>
        <end position="784"/>
    </location>
</feature>
<feature type="compositionally biased region" description="Acidic residues" evidence="1">
    <location>
        <begin position="249"/>
        <end position="265"/>
    </location>
</feature>
<dbReference type="Proteomes" id="UP000649617">
    <property type="component" value="Unassembled WGS sequence"/>
</dbReference>
<dbReference type="EMBL" id="CAJNIZ010011798">
    <property type="protein sequence ID" value="CAE7324864.1"/>
    <property type="molecule type" value="Genomic_DNA"/>
</dbReference>
<comment type="caution">
    <text evidence="2">The sequence shown here is derived from an EMBL/GenBank/DDBJ whole genome shotgun (WGS) entry which is preliminary data.</text>
</comment>
<evidence type="ECO:0000256" key="1">
    <source>
        <dbReference type="SAM" id="MobiDB-lite"/>
    </source>
</evidence>
<feature type="compositionally biased region" description="Basic residues" evidence="1">
    <location>
        <begin position="748"/>
        <end position="758"/>
    </location>
</feature>
<feature type="compositionally biased region" description="Basic and acidic residues" evidence="1">
    <location>
        <begin position="285"/>
        <end position="311"/>
    </location>
</feature>
<proteinExistence type="predicted"/>
<sequence length="784" mass="85966">MLVELGHAPRRGEDGEFMIQVVEQRPRKTEEIVTALSAPRKPRVRQESEDEGYPSIGRPRLRPEDAELLVSRLYKVPRRPPAEVTKSEVAKPRRTAAEQRAYLDRLVKPRVEELAPELDEAISEAGRRLLKNGITWPSFSSPEKDRSVPKKEKRTRLAQAGFAICERGNPSARSSTSSRPTSGGSSPSQCAQPLEAKDASPSTPSPSIPHDPERAELHEDKCLSGNSELPLTEEAPSSPQFQERVEPPEVQELEPEEVLEEEVMEESTGAWLERLLGPAKFPGRSFERRSGKEQRERLEELAKPRQVKEPEPTTLPSKPRSPRSQQEACKRLAQPRKPKTLEAAATETAEGMAEGDTALQEADEETDGVESAPVKIIPSLLAQCPPRLERIDEEAKEARSQPRRSPHPHGRSERSRSQGARGRCAPYAVPVVPRHLVEPVEHRSREAKAWRRPAHGTHGKDHEDLTPEEIAKIANLLAGEVEVEESEAMLHNIDALYSQLMGQTNLCPEAVDSADSEDLGAEPDLAGMVPEPEPCEQLAEDFVKASSGPAQECDGENLLADIDRLYSQMLDGKGLEPTAHTYEVTISQPAALEVRQLAEMRPEMLEAAPEPAEPLSEASMEDLPGLLEEVLWSAILLTRGAAGRKLEPGCAEECLLRLLPPSCLAQAACLVALPSSLLQRLATELPKVHTALELSPGAARIEDKALLHSVREARDQLLSSAARAEAASEAAEGNASRPSSGGRSSGTSKKRLKSKPRRSSMSYWTDESLDALEAPKRGATHRST</sequence>
<feature type="compositionally biased region" description="Low complexity" evidence="1">
    <location>
        <begin position="173"/>
        <end position="188"/>
    </location>
</feature>
<evidence type="ECO:0000313" key="2">
    <source>
        <dbReference type="EMBL" id="CAE7324864.1"/>
    </source>
</evidence>
<organism evidence="2 3">
    <name type="scientific">Symbiodinium pilosum</name>
    <name type="common">Dinoflagellate</name>
    <dbReference type="NCBI Taxonomy" id="2952"/>
    <lineage>
        <taxon>Eukaryota</taxon>
        <taxon>Sar</taxon>
        <taxon>Alveolata</taxon>
        <taxon>Dinophyceae</taxon>
        <taxon>Suessiales</taxon>
        <taxon>Symbiodiniaceae</taxon>
        <taxon>Symbiodinium</taxon>
    </lineage>
</organism>
<name>A0A812NXA3_SYMPI</name>
<feature type="region of interest" description="Disordered" evidence="1">
    <location>
        <begin position="132"/>
        <end position="424"/>
    </location>
</feature>
<protein>
    <submittedName>
        <fullName evidence="2">Uncharacterized protein</fullName>
    </submittedName>
</protein>
<evidence type="ECO:0000313" key="3">
    <source>
        <dbReference type="Proteomes" id="UP000649617"/>
    </source>
</evidence>
<dbReference type="OrthoDB" id="443631at2759"/>